<dbReference type="EMBL" id="LN483075">
    <property type="protein sequence ID" value="CEA03244.1"/>
    <property type="molecule type" value="Genomic_DNA"/>
</dbReference>
<evidence type="ECO:0000313" key="1">
    <source>
        <dbReference type="EMBL" id="CEA03244.1"/>
    </source>
</evidence>
<dbReference type="HOGENOM" id="CLU_132077_0_0_9"/>
<dbReference type="Pfam" id="PF20935">
    <property type="entry name" value="DUF6847"/>
    <property type="match status" value="1"/>
</dbReference>
<sequence>MNLAEAVKLKSILKSKFSEYTSELHRSAFVTIEKDQAPVTSNRSMEAIHADLERVRKDIRTLDRLVYEANIANTVTFEDEELALVEAIELASQLRESASTYRMFGENEKEEAQHGYGDTVLYRIAQFDPATYREKAEVLEKKAHRLSNAINAKNYSIQLTFDDSMYF</sequence>
<name>A0A078MAJ8_9BACL</name>
<gene>
    <name evidence="1" type="ORF">BN1050_01488</name>
</gene>
<accession>A0A078MAJ8</accession>
<dbReference type="Gene3D" id="6.10.320.10">
    <property type="match status" value="1"/>
</dbReference>
<organism evidence="1">
    <name type="scientific">Metalysinibacillus saudimassiliensis</name>
    <dbReference type="NCBI Taxonomy" id="1461583"/>
    <lineage>
        <taxon>Bacteria</taxon>
        <taxon>Bacillati</taxon>
        <taxon>Bacillota</taxon>
        <taxon>Bacilli</taxon>
        <taxon>Bacillales</taxon>
        <taxon>Caryophanaceae</taxon>
        <taxon>Metalysinibacillus</taxon>
    </lineage>
</organism>
<dbReference type="PATRIC" id="fig|1461583.4.peg.1444"/>
<dbReference type="AlphaFoldDB" id="A0A078MAJ8"/>
<protein>
    <submittedName>
        <fullName evidence="1">Uncharacterized protein</fullName>
    </submittedName>
</protein>
<proteinExistence type="predicted"/>
<dbReference type="InterPro" id="IPR047741">
    <property type="entry name" value="DIP1984-like"/>
</dbReference>
<reference evidence="1" key="1">
    <citation type="submission" date="2014-07" db="EMBL/GenBank/DDBJ databases">
        <authorList>
            <person name="Urmite Genomes Urmite Genomes"/>
        </authorList>
    </citation>
    <scope>NUCLEOTIDE SEQUENCE</scope>
    <source>
        <strain evidence="1">13S34_air</strain>
    </source>
</reference>